<evidence type="ECO:0000313" key="2">
    <source>
        <dbReference type="Proteomes" id="UP000440004"/>
    </source>
</evidence>
<reference evidence="1 2" key="1">
    <citation type="submission" date="2019-10" db="EMBL/GenBank/DDBJ databases">
        <title>Alkalibaculum tamaniensis sp.nov., a new alkaliphilic acetogen, isolated on methoxylated aromatics from a mud volcano.</title>
        <authorList>
            <person name="Khomyakova M.A."/>
            <person name="Merkel A.Y."/>
            <person name="Bonch-Osmolovskaya E.A."/>
            <person name="Slobodkin A.I."/>
        </authorList>
    </citation>
    <scope>NUCLEOTIDE SEQUENCE [LARGE SCALE GENOMIC DNA]</scope>
    <source>
        <strain evidence="1 2">M08DMB</strain>
    </source>
</reference>
<comment type="caution">
    <text evidence="1">The sequence shown here is derived from an EMBL/GenBank/DDBJ whole genome shotgun (WGS) entry which is preliminary data.</text>
</comment>
<name>A0A6A7K629_9FIRM</name>
<gene>
    <name evidence="1" type="ORF">GC105_03630</name>
</gene>
<sequence>MLKDMAISYIESELKYGEERKLYHFNCAETLLCACNDTYNLGLDNKVFKAIVPFGGGFYSEKACGALTGAIAALGIMFSEDKPTSNDKLKEITRRWVKVFEDEFGSTECKDIKKTHRDEVTGCGLVMIRAAELFEKEIRESQSI</sequence>
<dbReference type="EMBL" id="WHNX01000004">
    <property type="protein sequence ID" value="MPW24880.1"/>
    <property type="molecule type" value="Genomic_DNA"/>
</dbReference>
<dbReference type="Pfam" id="PF09719">
    <property type="entry name" value="C_GCAxxG_C_C"/>
    <property type="match status" value="1"/>
</dbReference>
<dbReference type="Proteomes" id="UP000440004">
    <property type="component" value="Unassembled WGS sequence"/>
</dbReference>
<accession>A0A6A7K629</accession>
<dbReference type="RefSeq" id="WP_152801804.1">
    <property type="nucleotide sequence ID" value="NZ_WHNX01000004.1"/>
</dbReference>
<dbReference type="AlphaFoldDB" id="A0A6A7K629"/>
<protein>
    <recommendedName>
        <fullName evidence="3">C_GCAxxG_C_C family protein</fullName>
    </recommendedName>
</protein>
<dbReference type="InterPro" id="IPR010181">
    <property type="entry name" value="CGCAxxGCC_motif"/>
</dbReference>
<organism evidence="1 2">
    <name type="scientific">Alkalibaculum sporogenes</name>
    <dbReference type="NCBI Taxonomy" id="2655001"/>
    <lineage>
        <taxon>Bacteria</taxon>
        <taxon>Bacillati</taxon>
        <taxon>Bacillota</taxon>
        <taxon>Clostridia</taxon>
        <taxon>Eubacteriales</taxon>
        <taxon>Eubacteriaceae</taxon>
        <taxon>Alkalibaculum</taxon>
    </lineage>
</organism>
<proteinExistence type="predicted"/>
<dbReference type="NCBIfam" id="TIGR01909">
    <property type="entry name" value="C_GCAxxG_C_C"/>
    <property type="match status" value="1"/>
</dbReference>
<evidence type="ECO:0008006" key="3">
    <source>
        <dbReference type="Google" id="ProtNLM"/>
    </source>
</evidence>
<keyword evidence="2" id="KW-1185">Reference proteome</keyword>
<evidence type="ECO:0000313" key="1">
    <source>
        <dbReference type="EMBL" id="MPW24880.1"/>
    </source>
</evidence>